<protein>
    <recommendedName>
        <fullName evidence="6">Secreted protein</fullName>
    </recommendedName>
</protein>
<keyword evidence="5" id="KW-1185">Reference proteome</keyword>
<evidence type="ECO:0008006" key="6">
    <source>
        <dbReference type="Google" id="ProtNLM"/>
    </source>
</evidence>
<keyword evidence="2" id="KW-0472">Membrane</keyword>
<sequence precursor="true">MPRSRPPAAASFARGGLAVALLAALSAGAGLAAQAANQAVAEPPPVSGEEEEPVRGEDAGRATAGDRFAIVQDDTLGVRPAEGALYEAVLDELRVADAASLEAEAARFRTQRREALNVPDNRDFPAFPDLFKHPDAYRGQAVTLIGQARKVTEFPAGPTAADPEETRVSVVLYTDDSQTNPAVVVALAAPGLPRGDDLLEPVKVTGRFFKRWGYEARDGKTRIAPLILAERVEPLPVEPPPPATPFVLALTAAVAVVGLSAGLWAWWLRPKRRKGPVAAGGGETPDLGGFTPPPENESEFPRGE</sequence>
<evidence type="ECO:0000313" key="5">
    <source>
        <dbReference type="Proteomes" id="UP000318741"/>
    </source>
</evidence>
<name>A0A517P9F0_9PLAN</name>
<feature type="region of interest" description="Disordered" evidence="1">
    <location>
        <begin position="275"/>
        <end position="304"/>
    </location>
</feature>
<reference evidence="4 5" key="1">
    <citation type="submission" date="2019-02" db="EMBL/GenBank/DDBJ databases">
        <title>Deep-cultivation of Planctomycetes and their phenomic and genomic characterization uncovers novel biology.</title>
        <authorList>
            <person name="Wiegand S."/>
            <person name="Jogler M."/>
            <person name="Boedeker C."/>
            <person name="Pinto D."/>
            <person name="Vollmers J."/>
            <person name="Rivas-Marin E."/>
            <person name="Kohn T."/>
            <person name="Peeters S.H."/>
            <person name="Heuer A."/>
            <person name="Rast P."/>
            <person name="Oberbeckmann S."/>
            <person name="Bunk B."/>
            <person name="Jeske O."/>
            <person name="Meyerdierks A."/>
            <person name="Storesund J.E."/>
            <person name="Kallscheuer N."/>
            <person name="Luecker S."/>
            <person name="Lage O.M."/>
            <person name="Pohl T."/>
            <person name="Merkel B.J."/>
            <person name="Hornburger P."/>
            <person name="Mueller R.-W."/>
            <person name="Bruemmer F."/>
            <person name="Labrenz M."/>
            <person name="Spormann A.M."/>
            <person name="Op den Camp H."/>
            <person name="Overmann J."/>
            <person name="Amann R."/>
            <person name="Jetten M.S.M."/>
            <person name="Mascher T."/>
            <person name="Medema M.H."/>
            <person name="Devos D.P."/>
            <person name="Kaster A.-K."/>
            <person name="Ovreas L."/>
            <person name="Rohde M."/>
            <person name="Galperin M.Y."/>
            <person name="Jogler C."/>
        </authorList>
    </citation>
    <scope>NUCLEOTIDE SEQUENCE [LARGE SCALE GENOMIC DNA]</scope>
    <source>
        <strain evidence="4 5">CA12</strain>
    </source>
</reference>
<keyword evidence="2" id="KW-0812">Transmembrane</keyword>
<gene>
    <name evidence="4" type="ORF">CA12_20900</name>
</gene>
<dbReference type="KEGG" id="acaf:CA12_20900"/>
<dbReference type="AlphaFoldDB" id="A0A517P9F0"/>
<evidence type="ECO:0000313" key="4">
    <source>
        <dbReference type="EMBL" id="QDT15992.1"/>
    </source>
</evidence>
<feature type="signal peptide" evidence="3">
    <location>
        <begin position="1"/>
        <end position="35"/>
    </location>
</feature>
<dbReference type="OrthoDB" id="210010at2"/>
<dbReference type="RefSeq" id="WP_145358877.1">
    <property type="nucleotide sequence ID" value="NZ_CP036265.1"/>
</dbReference>
<evidence type="ECO:0000256" key="1">
    <source>
        <dbReference type="SAM" id="MobiDB-lite"/>
    </source>
</evidence>
<evidence type="ECO:0000256" key="3">
    <source>
        <dbReference type="SAM" id="SignalP"/>
    </source>
</evidence>
<proteinExistence type="predicted"/>
<accession>A0A517P9F0</accession>
<feature type="transmembrane region" description="Helical" evidence="2">
    <location>
        <begin position="246"/>
        <end position="267"/>
    </location>
</feature>
<feature type="chain" id="PRO_5021815728" description="Secreted protein" evidence="3">
    <location>
        <begin position="36"/>
        <end position="304"/>
    </location>
</feature>
<dbReference type="Proteomes" id="UP000318741">
    <property type="component" value="Chromosome"/>
</dbReference>
<keyword evidence="3" id="KW-0732">Signal</keyword>
<keyword evidence="2" id="KW-1133">Transmembrane helix</keyword>
<feature type="region of interest" description="Disordered" evidence="1">
    <location>
        <begin position="33"/>
        <end position="66"/>
    </location>
</feature>
<dbReference type="EMBL" id="CP036265">
    <property type="protein sequence ID" value="QDT15992.1"/>
    <property type="molecule type" value="Genomic_DNA"/>
</dbReference>
<evidence type="ECO:0000256" key="2">
    <source>
        <dbReference type="SAM" id="Phobius"/>
    </source>
</evidence>
<organism evidence="4 5">
    <name type="scientific">Alienimonas californiensis</name>
    <dbReference type="NCBI Taxonomy" id="2527989"/>
    <lineage>
        <taxon>Bacteria</taxon>
        <taxon>Pseudomonadati</taxon>
        <taxon>Planctomycetota</taxon>
        <taxon>Planctomycetia</taxon>
        <taxon>Planctomycetales</taxon>
        <taxon>Planctomycetaceae</taxon>
        <taxon>Alienimonas</taxon>
    </lineage>
</organism>